<keyword evidence="5" id="KW-0067">ATP-binding</keyword>
<evidence type="ECO:0000256" key="8">
    <source>
        <dbReference type="ARBA" id="ARBA00023235"/>
    </source>
</evidence>
<dbReference type="OrthoDB" id="432234at2759"/>
<keyword evidence="6" id="KW-0238">DNA-binding</keyword>
<dbReference type="PANTHER" id="PTHR47642:SF5">
    <property type="entry name" value="ATP-DEPENDENT DNA HELICASE"/>
    <property type="match status" value="1"/>
</dbReference>
<dbReference type="InterPro" id="IPR051055">
    <property type="entry name" value="PIF1_helicase"/>
</dbReference>
<organism evidence="10 11">
    <name type="scientific">Ramularia collo-cygni</name>
    <dbReference type="NCBI Taxonomy" id="112498"/>
    <lineage>
        <taxon>Eukaryota</taxon>
        <taxon>Fungi</taxon>
        <taxon>Dikarya</taxon>
        <taxon>Ascomycota</taxon>
        <taxon>Pezizomycotina</taxon>
        <taxon>Dothideomycetes</taxon>
        <taxon>Dothideomycetidae</taxon>
        <taxon>Mycosphaerellales</taxon>
        <taxon>Mycosphaerellaceae</taxon>
        <taxon>Ramularia</taxon>
    </lineage>
</organism>
<keyword evidence="3" id="KW-0378">Hydrolase</keyword>
<dbReference type="GeneID" id="35598933"/>
<evidence type="ECO:0000256" key="5">
    <source>
        <dbReference type="ARBA" id="ARBA00022840"/>
    </source>
</evidence>
<dbReference type="AlphaFoldDB" id="A0A2D3UQC9"/>
<evidence type="ECO:0000256" key="7">
    <source>
        <dbReference type="ARBA" id="ARBA00023204"/>
    </source>
</evidence>
<dbReference type="Proteomes" id="UP000225277">
    <property type="component" value="Unassembled WGS sequence"/>
</dbReference>
<evidence type="ECO:0000256" key="4">
    <source>
        <dbReference type="ARBA" id="ARBA00022806"/>
    </source>
</evidence>
<dbReference type="CDD" id="cd18809">
    <property type="entry name" value="SF1_C_RecD"/>
    <property type="match status" value="1"/>
</dbReference>
<keyword evidence="7" id="KW-0234">DNA repair</keyword>
<proteinExistence type="predicted"/>
<dbReference type="Gene3D" id="3.40.50.300">
    <property type="entry name" value="P-loop containing nucleotide triphosphate hydrolases"/>
    <property type="match status" value="1"/>
</dbReference>
<dbReference type="RefSeq" id="XP_023624791.1">
    <property type="nucleotide sequence ID" value="XM_023769023.1"/>
</dbReference>
<evidence type="ECO:0000313" key="10">
    <source>
        <dbReference type="EMBL" id="CZT17901.1"/>
    </source>
</evidence>
<feature type="domain" description="DNA helicase Pif1-like 2B" evidence="9">
    <location>
        <begin position="41"/>
        <end position="74"/>
    </location>
</feature>
<dbReference type="InterPro" id="IPR027417">
    <property type="entry name" value="P-loop_NTPase"/>
</dbReference>
<gene>
    <name evidence="10" type="ORF">RCC_03738</name>
</gene>
<evidence type="ECO:0000313" key="11">
    <source>
        <dbReference type="Proteomes" id="UP000225277"/>
    </source>
</evidence>
<evidence type="ECO:0000256" key="3">
    <source>
        <dbReference type="ARBA" id="ARBA00022801"/>
    </source>
</evidence>
<evidence type="ECO:0000256" key="2">
    <source>
        <dbReference type="ARBA" id="ARBA00022763"/>
    </source>
</evidence>
<reference evidence="10 11" key="1">
    <citation type="submission" date="2016-03" db="EMBL/GenBank/DDBJ databases">
        <authorList>
            <person name="Ploux O."/>
        </authorList>
    </citation>
    <scope>NUCLEOTIDE SEQUENCE [LARGE SCALE GENOMIC DNA]</scope>
    <source>
        <strain evidence="10 11">URUG2</strain>
    </source>
</reference>
<accession>A0A2D3UQC9</accession>
<evidence type="ECO:0000256" key="1">
    <source>
        <dbReference type="ARBA" id="ARBA00022741"/>
    </source>
</evidence>
<keyword evidence="2" id="KW-0227">DNA damage</keyword>
<name>A0A2D3UQC9_9PEZI</name>
<keyword evidence="8" id="KW-0413">Isomerase</keyword>
<keyword evidence="4" id="KW-0347">Helicase</keyword>
<evidence type="ECO:0000256" key="6">
    <source>
        <dbReference type="ARBA" id="ARBA00023125"/>
    </source>
</evidence>
<sequence length="234" mass="26609">MGSGRTLHRYQSVDHFHWEKHHPEYQDRKITASLSQHRYQDELELKQGMKVLLVANLDQERGLVNGSSGKIIGFEEMTDAKLPRAKRKANDTSLDGEPLITHKHKRYAQERVREFKYQSKESQLWPIVRFTNGVERVIYAHCSITELGTTEPFSLLSKTQIPLIAGWAITIHKSQGMTLDNVVVTLGECFAPGQAYVALSRSKSLSTMIVQSLPSQRNLQPDPDVKSFMDKTFG</sequence>
<dbReference type="EMBL" id="FJUY01000005">
    <property type="protein sequence ID" value="CZT17901.1"/>
    <property type="molecule type" value="Genomic_DNA"/>
</dbReference>
<keyword evidence="1" id="KW-0547">Nucleotide-binding</keyword>
<dbReference type="SUPFAM" id="SSF52540">
    <property type="entry name" value="P-loop containing nucleoside triphosphate hydrolases"/>
    <property type="match status" value="1"/>
</dbReference>
<protein>
    <recommendedName>
        <fullName evidence="9">DNA helicase Pif1-like 2B domain-containing protein</fullName>
    </recommendedName>
</protein>
<dbReference type="InterPro" id="IPR049163">
    <property type="entry name" value="Pif1-like_2B_dom"/>
</dbReference>
<dbReference type="Pfam" id="PF21530">
    <property type="entry name" value="Pif1_2B_dom"/>
    <property type="match status" value="1"/>
</dbReference>
<keyword evidence="11" id="KW-1185">Reference proteome</keyword>
<dbReference type="PANTHER" id="PTHR47642">
    <property type="entry name" value="ATP-DEPENDENT DNA HELICASE"/>
    <property type="match status" value="1"/>
</dbReference>
<evidence type="ECO:0000259" key="9">
    <source>
        <dbReference type="Pfam" id="PF21530"/>
    </source>
</evidence>